<dbReference type="AlphaFoldDB" id="A0A813PA94"/>
<dbReference type="GO" id="GO:0016020">
    <property type="term" value="C:membrane"/>
    <property type="evidence" value="ECO:0007669"/>
    <property type="project" value="UniProtKB-SubCell"/>
</dbReference>
<dbReference type="Proteomes" id="UP000663823">
    <property type="component" value="Unassembled WGS sequence"/>
</dbReference>
<feature type="transmembrane region" description="Helical" evidence="6">
    <location>
        <begin position="379"/>
        <end position="398"/>
    </location>
</feature>
<organism evidence="8 10">
    <name type="scientific">Rotaria sordida</name>
    <dbReference type="NCBI Taxonomy" id="392033"/>
    <lineage>
        <taxon>Eukaryota</taxon>
        <taxon>Metazoa</taxon>
        <taxon>Spiralia</taxon>
        <taxon>Gnathifera</taxon>
        <taxon>Rotifera</taxon>
        <taxon>Eurotatoria</taxon>
        <taxon>Bdelloidea</taxon>
        <taxon>Philodinida</taxon>
        <taxon>Philodinidae</taxon>
        <taxon>Rotaria</taxon>
    </lineage>
</organism>
<feature type="transmembrane region" description="Helical" evidence="6">
    <location>
        <begin position="139"/>
        <end position="161"/>
    </location>
</feature>
<dbReference type="Gene3D" id="1.20.1250.20">
    <property type="entry name" value="MFS general substrate transporter like domains"/>
    <property type="match status" value="1"/>
</dbReference>
<dbReference type="InterPro" id="IPR036259">
    <property type="entry name" value="MFS_trans_sf"/>
</dbReference>
<protein>
    <recommendedName>
        <fullName evidence="7">Major facilitator superfamily (MFS) profile domain-containing protein</fullName>
    </recommendedName>
</protein>
<keyword evidence="3 6" id="KW-1133">Transmembrane helix</keyword>
<proteinExistence type="predicted"/>
<evidence type="ECO:0000256" key="5">
    <source>
        <dbReference type="SAM" id="MobiDB-lite"/>
    </source>
</evidence>
<evidence type="ECO:0000256" key="3">
    <source>
        <dbReference type="ARBA" id="ARBA00022989"/>
    </source>
</evidence>
<dbReference type="InterPro" id="IPR020846">
    <property type="entry name" value="MFS_dom"/>
</dbReference>
<evidence type="ECO:0000313" key="10">
    <source>
        <dbReference type="Proteomes" id="UP000663882"/>
    </source>
</evidence>
<feature type="transmembrane region" description="Helical" evidence="6">
    <location>
        <begin position="405"/>
        <end position="428"/>
    </location>
</feature>
<feature type="transmembrane region" description="Helical" evidence="6">
    <location>
        <begin position="196"/>
        <end position="216"/>
    </location>
</feature>
<evidence type="ECO:0000256" key="2">
    <source>
        <dbReference type="ARBA" id="ARBA00022692"/>
    </source>
</evidence>
<feature type="transmembrane region" description="Helical" evidence="6">
    <location>
        <begin position="494"/>
        <end position="513"/>
    </location>
</feature>
<accession>A0A813PA94</accession>
<keyword evidence="2 6" id="KW-0812">Transmembrane</keyword>
<feature type="compositionally biased region" description="Basic and acidic residues" evidence="5">
    <location>
        <begin position="676"/>
        <end position="686"/>
    </location>
</feature>
<dbReference type="Pfam" id="PF00083">
    <property type="entry name" value="Sugar_tr"/>
    <property type="match status" value="1"/>
</dbReference>
<dbReference type="SUPFAM" id="SSF103473">
    <property type="entry name" value="MFS general substrate transporter"/>
    <property type="match status" value="1"/>
</dbReference>
<evidence type="ECO:0000313" key="9">
    <source>
        <dbReference type="EMBL" id="CAF3673264.1"/>
    </source>
</evidence>
<feature type="transmembrane region" description="Helical" evidence="6">
    <location>
        <begin position="228"/>
        <end position="249"/>
    </location>
</feature>
<feature type="compositionally biased region" description="Low complexity" evidence="5">
    <location>
        <begin position="665"/>
        <end position="674"/>
    </location>
</feature>
<dbReference type="InterPro" id="IPR005828">
    <property type="entry name" value="MFS_sugar_transport-like"/>
</dbReference>
<dbReference type="EMBL" id="CAJNOO010000025">
    <property type="protein sequence ID" value="CAF0751838.1"/>
    <property type="molecule type" value="Genomic_DNA"/>
</dbReference>
<feature type="transmembrane region" description="Helical" evidence="6">
    <location>
        <begin position="255"/>
        <end position="273"/>
    </location>
</feature>
<dbReference type="OrthoDB" id="3936150at2759"/>
<evidence type="ECO:0000256" key="6">
    <source>
        <dbReference type="SAM" id="Phobius"/>
    </source>
</evidence>
<dbReference type="Proteomes" id="UP000663882">
    <property type="component" value="Unassembled WGS sequence"/>
</dbReference>
<evidence type="ECO:0000313" key="8">
    <source>
        <dbReference type="EMBL" id="CAF0751838.1"/>
    </source>
</evidence>
<keyword evidence="4 6" id="KW-0472">Membrane</keyword>
<comment type="caution">
    <text evidence="8">The sequence shown here is derived from an EMBL/GenBank/DDBJ whole genome shotgun (WGS) entry which is preliminary data.</text>
</comment>
<dbReference type="EMBL" id="CAJOAX010000980">
    <property type="protein sequence ID" value="CAF3673264.1"/>
    <property type="molecule type" value="Genomic_DNA"/>
</dbReference>
<feature type="transmembrane region" description="Helical" evidence="6">
    <location>
        <begin position="168"/>
        <end position="190"/>
    </location>
</feature>
<evidence type="ECO:0000256" key="4">
    <source>
        <dbReference type="ARBA" id="ARBA00023136"/>
    </source>
</evidence>
<dbReference type="PROSITE" id="PS50850">
    <property type="entry name" value="MFS"/>
    <property type="match status" value="1"/>
</dbReference>
<feature type="transmembrane region" description="Helical" evidence="6">
    <location>
        <begin position="466"/>
        <end position="488"/>
    </location>
</feature>
<gene>
    <name evidence="9" type="ORF">OTI717_LOCUS10712</name>
    <name evidence="8" type="ORF">RFH988_LOCUS1339</name>
</gene>
<sequence length="686" mass="76829">MAMELDDCITKDCSTIYRFQFASIAFICGIYLPYTFHSNIWSLYTQPFTPINCTTIKNPFILGITNNIATKPLPIILTNNNNRSDCCPCHGIQNGNINDKRLITLCQEWIKNINPIDVRKATIIDEWYLACGNENRKRLMLGSISFLIAEIIGIITIGILADQYGRKLMLLMCLYIPVLFGSLAAFTTTYSLFVILRWPVGFLNKGLLLLGFVMVIESCEYKHRAQIGCLLLASIPIFGIIVGVTYFFLLDWRHMQLLGTLIATLTLCYPWLIPESRRWYVNSHRVSRVNKLLQLCSTKQSPKLGLNKIGSPAPTTIIYDKPILSQNSLRVQTGSISCLIMEKQLRIITCCLFILWFISSFCYRSTFFPTILPHPTINYVLMNAIEFFSFIIALIVAYKIGRRPPLAVLILISGLSAVSLAITLLGIGHTWLEIIFSLLARSCLRTCYCILILLTSELYPTSIRATGLAIGLIGEILSIILVEILFYFLIDRTLLLFISGGMLCVSCCLIIPLPETILYDLPDSLTDLQSMKHSTSNDTDGDMSLSSQRHHVIDSNTLLREPQTNTAITSDLNDLSSPPQQLAPTPKTILRSQQQQTTNGGNGKTVTIHSQPEIIQLQSNTSSLNGLSNPCYFASLNNAIEKYDIEQHIDNTVVISIRGTQTSTNNNNNNNNNNSCKDHEAQATKF</sequence>
<feature type="region of interest" description="Disordered" evidence="5">
    <location>
        <begin position="662"/>
        <end position="686"/>
    </location>
</feature>
<comment type="subcellular location">
    <subcellularLocation>
        <location evidence="1">Membrane</location>
        <topology evidence="1">Multi-pass membrane protein</topology>
    </subcellularLocation>
</comment>
<dbReference type="PANTHER" id="PTHR24064">
    <property type="entry name" value="SOLUTE CARRIER FAMILY 22 MEMBER"/>
    <property type="match status" value="1"/>
</dbReference>
<evidence type="ECO:0000256" key="1">
    <source>
        <dbReference type="ARBA" id="ARBA00004141"/>
    </source>
</evidence>
<evidence type="ECO:0000259" key="7">
    <source>
        <dbReference type="PROSITE" id="PS50850"/>
    </source>
</evidence>
<dbReference type="GO" id="GO:0022857">
    <property type="term" value="F:transmembrane transporter activity"/>
    <property type="evidence" value="ECO:0007669"/>
    <property type="project" value="InterPro"/>
</dbReference>
<name>A0A813PA94_9BILA</name>
<feature type="domain" description="Major facilitator superfamily (MFS) profile" evidence="7">
    <location>
        <begin position="51"/>
        <end position="517"/>
    </location>
</feature>
<feature type="transmembrane region" description="Helical" evidence="6">
    <location>
        <begin position="345"/>
        <end position="367"/>
    </location>
</feature>
<reference evidence="8" key="1">
    <citation type="submission" date="2021-02" db="EMBL/GenBank/DDBJ databases">
        <authorList>
            <person name="Nowell W R."/>
        </authorList>
    </citation>
    <scope>NUCLEOTIDE SEQUENCE</scope>
</reference>